<dbReference type="Gene3D" id="1.10.1740.10">
    <property type="match status" value="1"/>
</dbReference>
<dbReference type="PANTHER" id="PTHR43133">
    <property type="entry name" value="RNA POLYMERASE ECF-TYPE SIGMA FACTO"/>
    <property type="match status" value="1"/>
</dbReference>
<comment type="caution">
    <text evidence="7">The sequence shown here is derived from an EMBL/GenBank/DDBJ whole genome shotgun (WGS) entry which is preliminary data.</text>
</comment>
<evidence type="ECO:0000313" key="7">
    <source>
        <dbReference type="EMBL" id="MFC5520274.1"/>
    </source>
</evidence>
<reference evidence="8" key="1">
    <citation type="journal article" date="2019" name="Int. J. Syst. Evol. Microbiol.">
        <title>The Global Catalogue of Microorganisms (GCM) 10K type strain sequencing project: providing services to taxonomists for standard genome sequencing and annotation.</title>
        <authorList>
            <consortium name="The Broad Institute Genomics Platform"/>
            <consortium name="The Broad Institute Genome Sequencing Center for Infectious Disease"/>
            <person name="Wu L."/>
            <person name="Ma J."/>
        </authorList>
    </citation>
    <scope>NUCLEOTIDE SEQUENCE [LARGE SCALE GENOMIC DNA]</scope>
    <source>
        <strain evidence="8">CGMCC 4.7277</strain>
    </source>
</reference>
<keyword evidence="2" id="KW-0805">Transcription regulation</keyword>
<dbReference type="NCBIfam" id="TIGR02937">
    <property type="entry name" value="sigma70-ECF"/>
    <property type="match status" value="1"/>
</dbReference>
<dbReference type="InterPro" id="IPR013249">
    <property type="entry name" value="RNA_pol_sigma70_r4_t2"/>
</dbReference>
<evidence type="ECO:0000256" key="1">
    <source>
        <dbReference type="ARBA" id="ARBA00010641"/>
    </source>
</evidence>
<keyword evidence="3" id="KW-0731">Sigma factor</keyword>
<dbReference type="Gene3D" id="1.10.10.10">
    <property type="entry name" value="Winged helix-like DNA-binding domain superfamily/Winged helix DNA-binding domain"/>
    <property type="match status" value="1"/>
</dbReference>
<gene>
    <name evidence="7" type="ORF">ACFPP7_05010</name>
</gene>
<name>A0ABW0Q5X9_9BURK</name>
<organism evidence="7 8">
    <name type="scientific">Polaromonas jejuensis</name>
    <dbReference type="NCBI Taxonomy" id="457502"/>
    <lineage>
        <taxon>Bacteria</taxon>
        <taxon>Pseudomonadati</taxon>
        <taxon>Pseudomonadota</taxon>
        <taxon>Betaproteobacteria</taxon>
        <taxon>Burkholderiales</taxon>
        <taxon>Comamonadaceae</taxon>
        <taxon>Polaromonas</taxon>
    </lineage>
</organism>
<dbReference type="SUPFAM" id="SSF88946">
    <property type="entry name" value="Sigma2 domain of RNA polymerase sigma factors"/>
    <property type="match status" value="1"/>
</dbReference>
<dbReference type="NCBIfam" id="NF008888">
    <property type="entry name" value="PRK11922.1"/>
    <property type="match status" value="1"/>
</dbReference>
<dbReference type="Proteomes" id="UP001596084">
    <property type="component" value="Unassembled WGS sequence"/>
</dbReference>
<proteinExistence type="inferred from homology"/>
<keyword evidence="4" id="KW-0804">Transcription</keyword>
<accession>A0ABW0Q5X9</accession>
<evidence type="ECO:0000313" key="8">
    <source>
        <dbReference type="Proteomes" id="UP001596084"/>
    </source>
</evidence>
<evidence type="ECO:0000259" key="6">
    <source>
        <dbReference type="Pfam" id="PF08281"/>
    </source>
</evidence>
<keyword evidence="8" id="KW-1185">Reference proteome</keyword>
<evidence type="ECO:0000256" key="2">
    <source>
        <dbReference type="ARBA" id="ARBA00023015"/>
    </source>
</evidence>
<dbReference type="InterPro" id="IPR013324">
    <property type="entry name" value="RNA_pol_sigma_r3/r4-like"/>
</dbReference>
<dbReference type="CDD" id="cd06171">
    <property type="entry name" value="Sigma70_r4"/>
    <property type="match status" value="1"/>
</dbReference>
<dbReference type="Pfam" id="PF08281">
    <property type="entry name" value="Sigma70_r4_2"/>
    <property type="match status" value="1"/>
</dbReference>
<feature type="domain" description="RNA polymerase sigma factor 70 region 4 type 2" evidence="6">
    <location>
        <begin position="141"/>
        <end position="192"/>
    </location>
</feature>
<sequence>METLSPASPALTDPQVLIAQIAAGNLKAFEQLMRSHNRRLFRVARSILHADGDAEDALQEAYLRAFIALKTYRGTAQLSTWLTRIVINEALGKKRQQQAAGQRLQGDTAFAMHDNQALNAIELMLSETPEDLAMREQLRSLLEAKIDRLPDDYRTVFVLRTLEELSVEETSQCLEISPALVKTRLFRARQMLKLSLLRDVKAGLQDSFAFEGGRCDRIVHTVLQAIRHGAGAGSTPPP</sequence>
<feature type="domain" description="RNA polymerase sigma-70 region 2" evidence="5">
    <location>
        <begin position="32"/>
        <end position="98"/>
    </location>
</feature>
<protein>
    <submittedName>
        <fullName evidence="7">RNA polymerase sigma factor</fullName>
    </submittedName>
</protein>
<dbReference type="InterPro" id="IPR013325">
    <property type="entry name" value="RNA_pol_sigma_r2"/>
</dbReference>
<dbReference type="PANTHER" id="PTHR43133:SF51">
    <property type="entry name" value="RNA POLYMERASE SIGMA FACTOR"/>
    <property type="match status" value="1"/>
</dbReference>
<evidence type="ECO:0000259" key="5">
    <source>
        <dbReference type="Pfam" id="PF04542"/>
    </source>
</evidence>
<dbReference type="Pfam" id="PF04542">
    <property type="entry name" value="Sigma70_r2"/>
    <property type="match status" value="1"/>
</dbReference>
<dbReference type="RefSeq" id="WP_068835189.1">
    <property type="nucleotide sequence ID" value="NZ_JBHSMX010000010.1"/>
</dbReference>
<evidence type="ECO:0000256" key="3">
    <source>
        <dbReference type="ARBA" id="ARBA00023082"/>
    </source>
</evidence>
<dbReference type="InterPro" id="IPR014284">
    <property type="entry name" value="RNA_pol_sigma-70_dom"/>
</dbReference>
<dbReference type="EMBL" id="JBHSMX010000010">
    <property type="protein sequence ID" value="MFC5520274.1"/>
    <property type="molecule type" value="Genomic_DNA"/>
</dbReference>
<dbReference type="InterPro" id="IPR007627">
    <property type="entry name" value="RNA_pol_sigma70_r2"/>
</dbReference>
<evidence type="ECO:0000256" key="4">
    <source>
        <dbReference type="ARBA" id="ARBA00023163"/>
    </source>
</evidence>
<comment type="similarity">
    <text evidence="1">Belongs to the sigma-70 factor family. ECF subfamily.</text>
</comment>
<dbReference type="SUPFAM" id="SSF88659">
    <property type="entry name" value="Sigma3 and sigma4 domains of RNA polymerase sigma factors"/>
    <property type="match status" value="1"/>
</dbReference>
<dbReference type="InterPro" id="IPR036388">
    <property type="entry name" value="WH-like_DNA-bd_sf"/>
</dbReference>
<dbReference type="InterPro" id="IPR039425">
    <property type="entry name" value="RNA_pol_sigma-70-like"/>
</dbReference>